<dbReference type="PANTHER" id="PTHR35040">
    <property type="match status" value="1"/>
</dbReference>
<accession>A0A5N6TZH8</accession>
<dbReference type="OrthoDB" id="5342184at2759"/>
<evidence type="ECO:0000256" key="1">
    <source>
        <dbReference type="SAM" id="MobiDB-lite"/>
    </source>
</evidence>
<proteinExistence type="predicted"/>
<organism evidence="2 3">
    <name type="scientific">Aspergillus avenaceus</name>
    <dbReference type="NCBI Taxonomy" id="36643"/>
    <lineage>
        <taxon>Eukaryota</taxon>
        <taxon>Fungi</taxon>
        <taxon>Dikarya</taxon>
        <taxon>Ascomycota</taxon>
        <taxon>Pezizomycotina</taxon>
        <taxon>Eurotiomycetes</taxon>
        <taxon>Eurotiomycetidae</taxon>
        <taxon>Eurotiales</taxon>
        <taxon>Aspergillaceae</taxon>
        <taxon>Aspergillus</taxon>
        <taxon>Aspergillus subgen. Circumdati</taxon>
    </lineage>
</organism>
<dbReference type="PANTHER" id="PTHR35040:SF8">
    <property type="entry name" value="SURFACE PROTEIN, PUTATIVE (AFU_ORTHOLOGUE AFUA_4G14085)-RELATED"/>
    <property type="match status" value="1"/>
</dbReference>
<dbReference type="Proteomes" id="UP000325780">
    <property type="component" value="Unassembled WGS sequence"/>
</dbReference>
<reference evidence="2 3" key="1">
    <citation type="submission" date="2019-04" db="EMBL/GenBank/DDBJ databases">
        <title>Friends and foes A comparative genomics study of 23 Aspergillus species from section Flavi.</title>
        <authorList>
            <consortium name="DOE Joint Genome Institute"/>
            <person name="Kjaerbolling I."/>
            <person name="Vesth T."/>
            <person name="Frisvad J.C."/>
            <person name="Nybo J.L."/>
            <person name="Theobald S."/>
            <person name="Kildgaard S."/>
            <person name="Isbrandt T."/>
            <person name="Kuo A."/>
            <person name="Sato A."/>
            <person name="Lyhne E.K."/>
            <person name="Kogle M.E."/>
            <person name="Wiebenga A."/>
            <person name="Kun R.S."/>
            <person name="Lubbers R.J."/>
            <person name="Makela M.R."/>
            <person name="Barry K."/>
            <person name="Chovatia M."/>
            <person name="Clum A."/>
            <person name="Daum C."/>
            <person name="Haridas S."/>
            <person name="He G."/>
            <person name="LaButti K."/>
            <person name="Lipzen A."/>
            <person name="Mondo S."/>
            <person name="Riley R."/>
            <person name="Salamov A."/>
            <person name="Simmons B.A."/>
            <person name="Magnuson J.K."/>
            <person name="Henrissat B."/>
            <person name="Mortensen U.H."/>
            <person name="Larsen T.O."/>
            <person name="Devries R.P."/>
            <person name="Grigoriev I.V."/>
            <person name="Machida M."/>
            <person name="Baker S.E."/>
            <person name="Andersen M.R."/>
        </authorList>
    </citation>
    <scope>NUCLEOTIDE SEQUENCE [LARGE SCALE GENOMIC DNA]</scope>
    <source>
        <strain evidence="2 3">IBT 18842</strain>
    </source>
</reference>
<evidence type="ECO:0000313" key="3">
    <source>
        <dbReference type="Proteomes" id="UP000325780"/>
    </source>
</evidence>
<feature type="region of interest" description="Disordered" evidence="1">
    <location>
        <begin position="14"/>
        <end position="44"/>
    </location>
</feature>
<dbReference type="InterPro" id="IPR021986">
    <property type="entry name" value="Spherulin4"/>
</dbReference>
<keyword evidence="3" id="KW-1185">Reference proteome</keyword>
<dbReference type="Pfam" id="PF12138">
    <property type="entry name" value="Spherulin4"/>
    <property type="match status" value="1"/>
</dbReference>
<sequence>MPDWMQVATKFGIPINKSKDKKRIATDRQKKQQVRSETSPTSVKMPPPSGIIVPFIEAYPNLHFIVIVNPNSGPGGPPDANYAREIARLNSYTNVDTVGYIAVGYCKKTLQDAYEEVKTYATWANDYAQTGLGVGGIFLDETPNNWTPEAAESLMALQRYIKSTPGTPPDAGLGDLQPDLIITCEESYSRYRSTEVQHRLRDYHYDRTRCGYVIHSVPMPEIHSLVHELRHRAAYLFVTELFGEFYERFGPSSWSAFAQALHAP</sequence>
<evidence type="ECO:0000313" key="2">
    <source>
        <dbReference type="EMBL" id="KAE8151471.1"/>
    </source>
</evidence>
<protein>
    <submittedName>
        <fullName evidence="2">Spherulation-specific family 4-domain-containing protein</fullName>
    </submittedName>
</protein>
<dbReference type="AlphaFoldDB" id="A0A5N6TZH8"/>
<gene>
    <name evidence="2" type="ORF">BDV25DRAFT_138801</name>
</gene>
<name>A0A5N6TZH8_ASPAV</name>
<dbReference type="EMBL" id="ML742070">
    <property type="protein sequence ID" value="KAE8151471.1"/>
    <property type="molecule type" value="Genomic_DNA"/>
</dbReference>